<organism evidence="4 5">
    <name type="scientific">Pichia californica</name>
    <dbReference type="NCBI Taxonomy" id="460514"/>
    <lineage>
        <taxon>Eukaryota</taxon>
        <taxon>Fungi</taxon>
        <taxon>Dikarya</taxon>
        <taxon>Ascomycota</taxon>
        <taxon>Saccharomycotina</taxon>
        <taxon>Pichiomycetes</taxon>
        <taxon>Pichiales</taxon>
        <taxon>Pichiaceae</taxon>
        <taxon>Pichia</taxon>
    </lineage>
</organism>
<keyword evidence="5" id="KW-1185">Reference proteome</keyword>
<gene>
    <name evidence="4" type="primary">NEM1</name>
    <name evidence="4" type="ORF">C6P40_003567</name>
</gene>
<comment type="function">
    <text evidence="1">Essential component of the TIM23 complex, a complex that mediates the translocation of transit peptide-containing proteins across the mitochondrial inner membrane.</text>
</comment>
<keyword evidence="1" id="KW-0472">Membrane</keyword>
<comment type="similarity">
    <text evidence="1">Belongs to the TIM50 family.</text>
</comment>
<comment type="subcellular location">
    <subcellularLocation>
        <location evidence="1">Mitochondrion inner membrane</location>
        <topology evidence="1">Single-pass membrane protein</topology>
    </subcellularLocation>
</comment>
<evidence type="ECO:0000259" key="3">
    <source>
        <dbReference type="PROSITE" id="PS50969"/>
    </source>
</evidence>
<dbReference type="Proteomes" id="UP000697127">
    <property type="component" value="Unassembled WGS sequence"/>
</dbReference>
<dbReference type="InterPro" id="IPR004274">
    <property type="entry name" value="FCP1_dom"/>
</dbReference>
<dbReference type="GO" id="GO:0015031">
    <property type="term" value="P:protein transport"/>
    <property type="evidence" value="ECO:0007669"/>
    <property type="project" value="UniProtKB-KW"/>
</dbReference>
<feature type="compositionally biased region" description="Basic and acidic residues" evidence="2">
    <location>
        <begin position="47"/>
        <end position="58"/>
    </location>
</feature>
<keyword evidence="1" id="KW-0813">Transport</keyword>
<keyword evidence="1" id="KW-0653">Protein transport</keyword>
<dbReference type="AlphaFoldDB" id="A0A9P6WGH6"/>
<feature type="region of interest" description="Disordered" evidence="2">
    <location>
        <begin position="138"/>
        <end position="178"/>
    </location>
</feature>
<feature type="compositionally biased region" description="Polar residues" evidence="2">
    <location>
        <begin position="229"/>
        <end position="241"/>
    </location>
</feature>
<accession>A0A9P6WGH6</accession>
<feature type="compositionally biased region" description="Polar residues" evidence="2">
    <location>
        <begin position="138"/>
        <end position="166"/>
    </location>
</feature>
<dbReference type="InterPro" id="IPR036412">
    <property type="entry name" value="HAD-like_sf"/>
</dbReference>
<comment type="caution">
    <text evidence="4">The sequence shown here is derived from an EMBL/GenBank/DDBJ whole genome shotgun (WGS) entry which is preliminary data.</text>
</comment>
<dbReference type="InterPro" id="IPR050365">
    <property type="entry name" value="TIM50"/>
</dbReference>
<evidence type="ECO:0000256" key="1">
    <source>
        <dbReference type="RuleBase" id="RU365079"/>
    </source>
</evidence>
<sequence length="565" mass="64513">MNSLQYISTTLRGRSSNDGGYPNQDHNNEIINRNEKGNNNVNETSNDESHSNIKDAENVDIGDDKESNYVSNNIEQKFITRFIHIILFLPKMLIYFPIYYLIFLIVYPFRKAYHFMISFFLNFNSQDSFEFAETSTDEFPTNASQTEIIDDSFSTGTTGRLQPSQTKSPSSKYAPKSSISTILEEESVEFDPDYHEDDDYFKSPSDANPIKNIANEKNSNSEFNESTDENSNNFDTSSTNKSLKTNVSKLNYKLLQAINNSTPSLSILASDDDIKQSIIPRSPKQITSNTSPLSSSVSTKRRKKKKYIFPKLLFDFDILNPPNLPRKTLVLDLDETLIHSLSRYNSSSLNKSKGKSIEVKVLGSVPTLYHIYKRPYVEEFLAVVYQWFDLVCFTASIKEYADPVVDYLEQQTLSNDEMKRAMKDLKLSNQPNKIFKKRYYRDSCTFVQGKGYLKDLAVVLNNQPRSRSNSKTKLRSFSISSNVSNTTSSLEIKSQLDYSKIVIIDNSPISFSPNKENGLMIEGWINDPDDLELMNLLPLLHSLRFVSDVRCILGLKDGQRAFTYS</sequence>
<dbReference type="CDD" id="cd07521">
    <property type="entry name" value="HAD_FCP1-like"/>
    <property type="match status" value="1"/>
</dbReference>
<dbReference type="InterPro" id="IPR023214">
    <property type="entry name" value="HAD_sf"/>
</dbReference>
<reference evidence="4" key="1">
    <citation type="submission" date="2020-11" db="EMBL/GenBank/DDBJ databases">
        <title>Kefir isolates.</title>
        <authorList>
            <person name="Marcisauskas S."/>
            <person name="Kim Y."/>
            <person name="Blasche S."/>
        </authorList>
    </citation>
    <scope>NUCLEOTIDE SEQUENCE</scope>
    <source>
        <strain evidence="4">Olga-1</strain>
    </source>
</reference>
<comment type="subunit">
    <text evidence="1">Component of the TIM23 complex.</text>
</comment>
<feature type="transmembrane region" description="Helical" evidence="1">
    <location>
        <begin position="85"/>
        <end position="109"/>
    </location>
</feature>
<dbReference type="SMART" id="SM00577">
    <property type="entry name" value="CPDc"/>
    <property type="match status" value="1"/>
</dbReference>
<dbReference type="PANTHER" id="PTHR12210">
    <property type="entry name" value="DULLARD PROTEIN PHOSPHATASE"/>
    <property type="match status" value="1"/>
</dbReference>
<feature type="compositionally biased region" description="Low complexity" evidence="2">
    <location>
        <begin position="215"/>
        <end position="224"/>
    </location>
</feature>
<dbReference type="Pfam" id="PF03031">
    <property type="entry name" value="NIF"/>
    <property type="match status" value="2"/>
</dbReference>
<dbReference type="OrthoDB" id="277011at2759"/>
<feature type="region of interest" description="Disordered" evidence="2">
    <location>
        <begin position="10"/>
        <end position="58"/>
    </location>
</feature>
<dbReference type="Gene3D" id="3.40.50.1000">
    <property type="entry name" value="HAD superfamily/HAD-like"/>
    <property type="match status" value="1"/>
</dbReference>
<name>A0A9P6WGH6_9ASCO</name>
<proteinExistence type="inferred from homology"/>
<keyword evidence="1" id="KW-0496">Mitochondrion</keyword>
<evidence type="ECO:0000256" key="2">
    <source>
        <dbReference type="SAM" id="MobiDB-lite"/>
    </source>
</evidence>
<keyword evidence="1" id="KW-0809">Transit peptide</keyword>
<keyword evidence="1" id="KW-0811">Translocation</keyword>
<feature type="compositionally biased region" description="Low complexity" evidence="2">
    <location>
        <begin position="167"/>
        <end position="178"/>
    </location>
</feature>
<feature type="compositionally biased region" description="Basic and acidic residues" evidence="2">
    <location>
        <begin position="26"/>
        <end position="36"/>
    </location>
</feature>
<protein>
    <recommendedName>
        <fullName evidence="1">Mitochondrial import inner membrane translocase subunit TIM50</fullName>
    </recommendedName>
</protein>
<evidence type="ECO:0000313" key="4">
    <source>
        <dbReference type="EMBL" id="KAG0686691.1"/>
    </source>
</evidence>
<feature type="domain" description="FCP1 homology" evidence="3">
    <location>
        <begin position="322"/>
        <end position="543"/>
    </location>
</feature>
<dbReference type="PROSITE" id="PS50969">
    <property type="entry name" value="FCP1"/>
    <property type="match status" value="1"/>
</dbReference>
<keyword evidence="1" id="KW-1133">Transmembrane helix</keyword>
<dbReference type="SUPFAM" id="SSF56784">
    <property type="entry name" value="HAD-like"/>
    <property type="match status" value="1"/>
</dbReference>
<feature type="region of interest" description="Disordered" evidence="2">
    <location>
        <begin position="193"/>
        <end position="241"/>
    </location>
</feature>
<evidence type="ECO:0000313" key="5">
    <source>
        <dbReference type="Proteomes" id="UP000697127"/>
    </source>
</evidence>
<dbReference type="GO" id="GO:0005744">
    <property type="term" value="C:TIM23 mitochondrial import inner membrane translocase complex"/>
    <property type="evidence" value="ECO:0007669"/>
    <property type="project" value="UniProtKB-UniRule"/>
</dbReference>
<keyword evidence="1" id="KW-0812">Transmembrane</keyword>
<dbReference type="EMBL" id="PUHW01000405">
    <property type="protein sequence ID" value="KAG0686691.1"/>
    <property type="molecule type" value="Genomic_DNA"/>
</dbReference>